<gene>
    <name evidence="2" type="ORF">DES45_10926</name>
</gene>
<comment type="caution">
    <text evidence="2">The sequence shown here is derived from an EMBL/GenBank/DDBJ whole genome shotgun (WGS) entry which is preliminary data.</text>
</comment>
<dbReference type="OrthoDB" id="8018564at2"/>
<dbReference type="Proteomes" id="UP000254925">
    <property type="component" value="Unassembled WGS sequence"/>
</dbReference>
<dbReference type="RefSeq" id="WP_114771870.1">
    <property type="nucleotide sequence ID" value="NZ_QQBB01000009.1"/>
</dbReference>
<dbReference type="AlphaFoldDB" id="A0A370HG44"/>
<protein>
    <recommendedName>
        <fullName evidence="4">PAAR motif-containing protein</fullName>
    </recommendedName>
</protein>
<sequence length="137" mass="14172">MRSISIFVSAGLIAVCGVGAVQAQQPNRIQGTPNSVFPYAAPNEVQIINGVPCRTVLVEGTNTRVPVECAGPVATGTFEPSATGSIRVEEPSGRAISGAPGSLFPYAAPNEIRIINGVPCRTVLVEGNSRVPVECAR</sequence>
<accession>A0A370HG44</accession>
<name>A0A370HG44_9HYPH</name>
<evidence type="ECO:0008006" key="4">
    <source>
        <dbReference type="Google" id="ProtNLM"/>
    </source>
</evidence>
<feature type="signal peptide" evidence="1">
    <location>
        <begin position="1"/>
        <end position="23"/>
    </location>
</feature>
<proteinExistence type="predicted"/>
<feature type="chain" id="PRO_5016579608" description="PAAR motif-containing protein" evidence="1">
    <location>
        <begin position="24"/>
        <end position="137"/>
    </location>
</feature>
<keyword evidence="1" id="KW-0732">Signal</keyword>
<keyword evidence="3" id="KW-1185">Reference proteome</keyword>
<evidence type="ECO:0000313" key="3">
    <source>
        <dbReference type="Proteomes" id="UP000254925"/>
    </source>
</evidence>
<evidence type="ECO:0000313" key="2">
    <source>
        <dbReference type="EMBL" id="RDI56342.1"/>
    </source>
</evidence>
<organism evidence="2 3">
    <name type="scientific">Microvirga subterranea</name>
    <dbReference type="NCBI Taxonomy" id="186651"/>
    <lineage>
        <taxon>Bacteria</taxon>
        <taxon>Pseudomonadati</taxon>
        <taxon>Pseudomonadota</taxon>
        <taxon>Alphaproteobacteria</taxon>
        <taxon>Hyphomicrobiales</taxon>
        <taxon>Methylobacteriaceae</taxon>
        <taxon>Microvirga</taxon>
    </lineage>
</organism>
<evidence type="ECO:0000256" key="1">
    <source>
        <dbReference type="SAM" id="SignalP"/>
    </source>
</evidence>
<dbReference type="EMBL" id="QQBB01000009">
    <property type="protein sequence ID" value="RDI56342.1"/>
    <property type="molecule type" value="Genomic_DNA"/>
</dbReference>
<reference evidence="2 3" key="1">
    <citation type="submission" date="2018-07" db="EMBL/GenBank/DDBJ databases">
        <title>Genomic Encyclopedia of Type Strains, Phase IV (KMG-IV): sequencing the most valuable type-strain genomes for metagenomic binning, comparative biology and taxonomic classification.</title>
        <authorList>
            <person name="Goeker M."/>
        </authorList>
    </citation>
    <scope>NUCLEOTIDE SEQUENCE [LARGE SCALE GENOMIC DNA]</scope>
    <source>
        <strain evidence="2 3">DSM 14364</strain>
    </source>
</reference>